<dbReference type="CDD" id="cd06173">
    <property type="entry name" value="MFS_MefA_like"/>
    <property type="match status" value="1"/>
</dbReference>
<sequence length="422" mass="44977">MSTNLWRTPGYPSWFTSDTASAIGAAMQGFGVSLVAYKISGSLIAAGWVPTLTGIVRQLANVLGGTVVDRHDRKHLVIANCITGVLLWGTTGILLLAGSLTFSVFLAIMLTSSLFTGCLGGATDAMLRSIIDIREYPKARSVNEGRDATITMIGNPVGGMLYSFGAWMPFIVSAILYMIAGISASQIRISKKLTMKSKLSSEDEHIGEGAIASFCTDFVDGWRFVLTSRLMLIFIITTALVNFGMNSAQYSIELSLVGKGINPVLLGLVGPATCVGLLAGSFFSGHYGDRMPAGLCICATGIISAVAYIPLCFTDSYYAIVLCSMIIGLPFPLYNTMVMGFVFSKTPDELQGRVKSVMSVGVQLLSMFSGSAAGYAVTHLGFIATIRLFVMVLFVAAVIVLASKRVRRIPVSSSWAEIDLHA</sequence>
<comment type="subcellular location">
    <subcellularLocation>
        <location evidence="1">Cell membrane</location>
        <topology evidence="1">Multi-pass membrane protein</topology>
    </subcellularLocation>
</comment>
<dbReference type="PANTHER" id="PTHR23513:SF6">
    <property type="entry name" value="MAJOR FACILITATOR SUPERFAMILY ASSOCIATED DOMAIN-CONTAINING PROTEIN"/>
    <property type="match status" value="1"/>
</dbReference>
<keyword evidence="2" id="KW-1003">Cell membrane</keyword>
<dbReference type="InterPro" id="IPR020846">
    <property type="entry name" value="MFS_dom"/>
</dbReference>
<evidence type="ECO:0000259" key="6">
    <source>
        <dbReference type="PROSITE" id="PS50850"/>
    </source>
</evidence>
<evidence type="ECO:0000256" key="3">
    <source>
        <dbReference type="ARBA" id="ARBA00022692"/>
    </source>
</evidence>
<dbReference type="GO" id="GO:0022857">
    <property type="term" value="F:transmembrane transporter activity"/>
    <property type="evidence" value="ECO:0007669"/>
    <property type="project" value="InterPro"/>
</dbReference>
<evidence type="ECO:0000256" key="5">
    <source>
        <dbReference type="ARBA" id="ARBA00023136"/>
    </source>
</evidence>
<organism evidence="7 8">
    <name type="scientific">Bifidobacterium longum subsp. infantis</name>
    <dbReference type="NCBI Taxonomy" id="1682"/>
    <lineage>
        <taxon>Bacteria</taxon>
        <taxon>Bacillati</taxon>
        <taxon>Actinomycetota</taxon>
        <taxon>Actinomycetes</taxon>
        <taxon>Bifidobacteriales</taxon>
        <taxon>Bifidobacteriaceae</taxon>
        <taxon>Bifidobacterium</taxon>
    </lineage>
</organism>
<dbReference type="PROSITE" id="PS50850">
    <property type="entry name" value="MFS"/>
    <property type="match status" value="1"/>
</dbReference>
<dbReference type="PANTHER" id="PTHR23513">
    <property type="entry name" value="INTEGRAL MEMBRANE EFFLUX PROTEIN-RELATED"/>
    <property type="match status" value="1"/>
</dbReference>
<reference evidence="7 8" key="1">
    <citation type="submission" date="2014-12" db="EMBL/GenBank/DDBJ databases">
        <title>Complete genome sequence of Bifidobacterium longum subsp. infantis BT1.</title>
        <authorList>
            <person name="Kim J.F."/>
            <person name="Kwak M.-J."/>
        </authorList>
    </citation>
    <scope>NUCLEOTIDE SEQUENCE [LARGE SCALE GENOMIC DNA]</scope>
    <source>
        <strain evidence="7 8">BT1</strain>
    </source>
</reference>
<dbReference type="RefSeq" id="WP_082247999.1">
    <property type="nucleotide sequence ID" value="NZ_CP010411.1"/>
</dbReference>
<gene>
    <name evidence="7" type="ORF">RY67_714</name>
</gene>
<dbReference type="InterPro" id="IPR011701">
    <property type="entry name" value="MFS"/>
</dbReference>
<protein>
    <submittedName>
        <fullName evidence="7">Transporter, major facilitator family protein</fullName>
    </submittedName>
</protein>
<evidence type="ECO:0000256" key="1">
    <source>
        <dbReference type="ARBA" id="ARBA00004651"/>
    </source>
</evidence>
<dbReference type="Pfam" id="PF07690">
    <property type="entry name" value="MFS_1"/>
    <property type="match status" value="1"/>
</dbReference>
<dbReference type="EMBL" id="CP010411">
    <property type="protein sequence ID" value="ALE08769.1"/>
    <property type="molecule type" value="Genomic_DNA"/>
</dbReference>
<dbReference type="PATRIC" id="fig|1682.24.peg.689"/>
<dbReference type="AlphaFoldDB" id="A0A0M4LQR1"/>
<keyword evidence="5" id="KW-0472">Membrane</keyword>
<accession>A0A0M4LQR1</accession>
<evidence type="ECO:0000256" key="4">
    <source>
        <dbReference type="ARBA" id="ARBA00022989"/>
    </source>
</evidence>
<dbReference type="InterPro" id="IPR036259">
    <property type="entry name" value="MFS_trans_sf"/>
</dbReference>
<evidence type="ECO:0000256" key="2">
    <source>
        <dbReference type="ARBA" id="ARBA00022475"/>
    </source>
</evidence>
<dbReference type="SUPFAM" id="SSF103473">
    <property type="entry name" value="MFS general substrate transporter"/>
    <property type="match status" value="1"/>
</dbReference>
<name>A0A0M4LQR1_BIFLI</name>
<proteinExistence type="predicted"/>
<keyword evidence="4" id="KW-1133">Transmembrane helix</keyword>
<dbReference type="GO" id="GO:0005886">
    <property type="term" value="C:plasma membrane"/>
    <property type="evidence" value="ECO:0007669"/>
    <property type="project" value="UniProtKB-SubCell"/>
</dbReference>
<feature type="domain" description="Major facilitator superfamily (MFS) profile" evidence="6">
    <location>
        <begin position="223"/>
        <end position="422"/>
    </location>
</feature>
<dbReference type="Gene3D" id="1.20.1250.20">
    <property type="entry name" value="MFS general substrate transporter like domains"/>
    <property type="match status" value="1"/>
</dbReference>
<evidence type="ECO:0000313" key="7">
    <source>
        <dbReference type="EMBL" id="ALE08769.1"/>
    </source>
</evidence>
<keyword evidence="3" id="KW-0812">Transmembrane</keyword>
<evidence type="ECO:0000313" key="8">
    <source>
        <dbReference type="Proteomes" id="UP000067206"/>
    </source>
</evidence>
<dbReference type="Proteomes" id="UP000067206">
    <property type="component" value="Chromosome"/>
</dbReference>